<evidence type="ECO:0000313" key="2">
    <source>
        <dbReference type="EMBL" id="QDT94946.1"/>
    </source>
</evidence>
<gene>
    <name evidence="2" type="ORF">V144x_03800</name>
</gene>
<name>A0A517VPK9_9PLAN</name>
<dbReference type="RefSeq" id="WP_144980522.1">
    <property type="nucleotide sequence ID" value="NZ_CP037920.1"/>
</dbReference>
<evidence type="ECO:0000313" key="3">
    <source>
        <dbReference type="Proteomes" id="UP000318704"/>
    </source>
</evidence>
<accession>A0A517VPK9</accession>
<organism evidence="2 3">
    <name type="scientific">Gimesia aquarii</name>
    <dbReference type="NCBI Taxonomy" id="2527964"/>
    <lineage>
        <taxon>Bacteria</taxon>
        <taxon>Pseudomonadati</taxon>
        <taxon>Planctomycetota</taxon>
        <taxon>Planctomycetia</taxon>
        <taxon>Planctomycetales</taxon>
        <taxon>Planctomycetaceae</taxon>
        <taxon>Gimesia</taxon>
    </lineage>
</organism>
<reference evidence="2 3" key="1">
    <citation type="submission" date="2019-03" db="EMBL/GenBank/DDBJ databases">
        <title>Deep-cultivation of Planctomycetes and their phenomic and genomic characterization uncovers novel biology.</title>
        <authorList>
            <person name="Wiegand S."/>
            <person name="Jogler M."/>
            <person name="Boedeker C."/>
            <person name="Pinto D."/>
            <person name="Vollmers J."/>
            <person name="Rivas-Marin E."/>
            <person name="Kohn T."/>
            <person name="Peeters S.H."/>
            <person name="Heuer A."/>
            <person name="Rast P."/>
            <person name="Oberbeckmann S."/>
            <person name="Bunk B."/>
            <person name="Jeske O."/>
            <person name="Meyerdierks A."/>
            <person name="Storesund J.E."/>
            <person name="Kallscheuer N."/>
            <person name="Luecker S."/>
            <person name="Lage O.M."/>
            <person name="Pohl T."/>
            <person name="Merkel B.J."/>
            <person name="Hornburger P."/>
            <person name="Mueller R.-W."/>
            <person name="Bruemmer F."/>
            <person name="Labrenz M."/>
            <person name="Spormann A.M."/>
            <person name="Op den Camp H."/>
            <person name="Overmann J."/>
            <person name="Amann R."/>
            <person name="Jetten M.S.M."/>
            <person name="Mascher T."/>
            <person name="Medema M.H."/>
            <person name="Devos D.P."/>
            <person name="Kaster A.-K."/>
            <person name="Ovreas L."/>
            <person name="Rohde M."/>
            <person name="Galperin M.Y."/>
            <person name="Jogler C."/>
        </authorList>
    </citation>
    <scope>NUCLEOTIDE SEQUENCE [LARGE SCALE GENOMIC DNA]</scope>
    <source>
        <strain evidence="2 3">V144</strain>
    </source>
</reference>
<proteinExistence type="predicted"/>
<keyword evidence="1" id="KW-0732">Signal</keyword>
<dbReference type="AlphaFoldDB" id="A0A517VPK9"/>
<feature type="chain" id="PRO_5022031243" evidence="1">
    <location>
        <begin position="27"/>
        <end position="326"/>
    </location>
</feature>
<dbReference type="KEGG" id="gaw:V144x_03800"/>
<protein>
    <submittedName>
        <fullName evidence="2">Uncharacterized protein</fullName>
    </submittedName>
</protein>
<dbReference type="Proteomes" id="UP000318704">
    <property type="component" value="Chromosome"/>
</dbReference>
<sequence length="326" mass="37108" precursor="true">MLRKFYSALFSILIITFGLTVTQAEVAVPNARKPANEEELKYWLENMVVFHHFTVDEIQQATGLDQSDINAAIKRFDLKPHANTEQNPKTPLLVKPYPGGRHPRIGFLEGAIDPQRETKISVFTPWDQHSYVVLDIPEAIWSNLGLTYLAHTHVPTIWSKQNIAMKPLEWKRHDSGTLSMTRKLPNGIEFTTVVVPRQDAVLMDMLLKNGTDQPLTKLRVQNCAMLKMAKGFAQQSNDNKLFRAPYAACRSETGNHWMIMAWSPCFKPWGNQKCPCLHSDPIFPDCAPGETTRVKGWFSFYTGTDIEGELKRIDELGWQNIPMKSP</sequence>
<evidence type="ECO:0000256" key="1">
    <source>
        <dbReference type="SAM" id="SignalP"/>
    </source>
</evidence>
<feature type="signal peptide" evidence="1">
    <location>
        <begin position="1"/>
        <end position="26"/>
    </location>
</feature>
<dbReference type="EMBL" id="CP037920">
    <property type="protein sequence ID" value="QDT94946.1"/>
    <property type="molecule type" value="Genomic_DNA"/>
</dbReference>